<proteinExistence type="predicted"/>
<dbReference type="EMBL" id="DTGR01000019">
    <property type="protein sequence ID" value="HHS28263.1"/>
    <property type="molecule type" value="Genomic_DNA"/>
</dbReference>
<sequence>MTLNNMEYWVLAQVGLEVVLVLLLIFFLLRIRSMSKLLHDTQEEERSAASNLEKLSDQLVMLDRKRAALEETLGLLSAKASGLKEQNNPMTMRHGPSEPYNAISPKPGGSSLRLQVEDLHLQGLSLTEISRRLGLHPTEVKMALDLARLKAE</sequence>
<organism evidence="3">
    <name type="scientific">Desulfobacca acetoxidans</name>
    <dbReference type="NCBI Taxonomy" id="60893"/>
    <lineage>
        <taxon>Bacteria</taxon>
        <taxon>Pseudomonadati</taxon>
        <taxon>Thermodesulfobacteriota</taxon>
        <taxon>Desulfobaccia</taxon>
        <taxon>Desulfobaccales</taxon>
        <taxon>Desulfobaccaceae</taxon>
        <taxon>Desulfobacca</taxon>
    </lineage>
</organism>
<keyword evidence="2" id="KW-1133">Transmembrane helix</keyword>
<keyword evidence="1" id="KW-0175">Coiled coil</keyword>
<comment type="caution">
    <text evidence="3">The sequence shown here is derived from an EMBL/GenBank/DDBJ whole genome shotgun (WGS) entry which is preliminary data.</text>
</comment>
<keyword evidence="2" id="KW-0472">Membrane</keyword>
<dbReference type="AlphaFoldDB" id="A0A7V6A1D8"/>
<evidence type="ECO:0000256" key="2">
    <source>
        <dbReference type="SAM" id="Phobius"/>
    </source>
</evidence>
<evidence type="ECO:0000256" key="1">
    <source>
        <dbReference type="SAM" id="Coils"/>
    </source>
</evidence>
<reference evidence="3" key="1">
    <citation type="journal article" date="2020" name="mSystems">
        <title>Genome- and Community-Level Interaction Insights into Carbon Utilization and Element Cycling Functions of Hydrothermarchaeota in Hydrothermal Sediment.</title>
        <authorList>
            <person name="Zhou Z."/>
            <person name="Liu Y."/>
            <person name="Xu W."/>
            <person name="Pan J."/>
            <person name="Luo Z.H."/>
            <person name="Li M."/>
        </authorList>
    </citation>
    <scope>NUCLEOTIDE SEQUENCE [LARGE SCALE GENOMIC DNA]</scope>
    <source>
        <strain evidence="3">SpSt-767</strain>
    </source>
</reference>
<evidence type="ECO:0008006" key="4">
    <source>
        <dbReference type="Google" id="ProtNLM"/>
    </source>
</evidence>
<gene>
    <name evidence="3" type="ORF">ENV52_00975</name>
</gene>
<accession>A0A7V6A1D8</accession>
<evidence type="ECO:0000313" key="3">
    <source>
        <dbReference type="EMBL" id="HHS28263.1"/>
    </source>
</evidence>
<feature type="coiled-coil region" evidence="1">
    <location>
        <begin position="38"/>
        <end position="72"/>
    </location>
</feature>
<name>A0A7V6A1D8_9BACT</name>
<feature type="transmembrane region" description="Helical" evidence="2">
    <location>
        <begin position="6"/>
        <end position="29"/>
    </location>
</feature>
<keyword evidence="2" id="KW-0812">Transmembrane</keyword>
<protein>
    <recommendedName>
        <fullName evidence="4">DUF2802 domain-containing protein</fullName>
    </recommendedName>
</protein>